<name>A0A922LWF8_SCHHA</name>
<dbReference type="GO" id="GO:0048471">
    <property type="term" value="C:perinuclear region of cytoplasm"/>
    <property type="evidence" value="ECO:0007669"/>
    <property type="project" value="TreeGrafter"/>
</dbReference>
<proteinExistence type="predicted"/>
<organism evidence="5 6">
    <name type="scientific">Schistosoma haematobium</name>
    <name type="common">Blood fluke</name>
    <dbReference type="NCBI Taxonomy" id="6185"/>
    <lineage>
        <taxon>Eukaryota</taxon>
        <taxon>Metazoa</taxon>
        <taxon>Spiralia</taxon>
        <taxon>Lophotrochozoa</taxon>
        <taxon>Platyhelminthes</taxon>
        <taxon>Trematoda</taxon>
        <taxon>Digenea</taxon>
        <taxon>Strigeidida</taxon>
        <taxon>Schistosomatoidea</taxon>
        <taxon>Schistosomatidae</taxon>
        <taxon>Schistosoma</taxon>
    </lineage>
</organism>
<dbReference type="PANTHER" id="PTHR24113">
    <property type="entry name" value="RAN GTPASE-ACTIVATING PROTEIN 1"/>
    <property type="match status" value="1"/>
</dbReference>
<evidence type="ECO:0008006" key="7">
    <source>
        <dbReference type="Google" id="ProtNLM"/>
    </source>
</evidence>
<evidence type="ECO:0000256" key="4">
    <source>
        <dbReference type="SAM" id="MobiDB-lite"/>
    </source>
</evidence>
<dbReference type="CTD" id="24594755"/>
<keyword evidence="6" id="KW-1185">Reference proteome</keyword>
<feature type="non-terminal residue" evidence="5">
    <location>
        <position position="640"/>
    </location>
</feature>
<dbReference type="SMART" id="SM00368">
    <property type="entry name" value="LRR_RI"/>
    <property type="match status" value="2"/>
</dbReference>
<dbReference type="GO" id="GO:0005829">
    <property type="term" value="C:cytosol"/>
    <property type="evidence" value="ECO:0007669"/>
    <property type="project" value="TreeGrafter"/>
</dbReference>
<keyword evidence="1" id="KW-0343">GTPase activation</keyword>
<dbReference type="GeneID" id="24594755"/>
<dbReference type="Pfam" id="PF13516">
    <property type="entry name" value="LRR_6"/>
    <property type="match status" value="1"/>
</dbReference>
<dbReference type="Gene3D" id="3.80.10.10">
    <property type="entry name" value="Ribonuclease Inhibitor"/>
    <property type="match status" value="3"/>
</dbReference>
<reference evidence="5" key="1">
    <citation type="journal article" date="2012" name="Nat. Genet.">
        <title>Whole-genome sequence of Schistosoma haematobium.</title>
        <authorList>
            <person name="Young N.D."/>
            <person name="Jex A.R."/>
            <person name="Li B."/>
            <person name="Liu S."/>
            <person name="Yang L."/>
            <person name="Xiong Z."/>
            <person name="Li Y."/>
            <person name="Cantacessi C."/>
            <person name="Hall R.S."/>
            <person name="Xu X."/>
            <person name="Chen F."/>
            <person name="Wu X."/>
            <person name="Zerlotini A."/>
            <person name="Oliveira G."/>
            <person name="Hofmann A."/>
            <person name="Zhang G."/>
            <person name="Fang X."/>
            <person name="Kang Y."/>
            <person name="Campbell B.E."/>
            <person name="Loukas A."/>
            <person name="Ranganathan S."/>
            <person name="Rollinson D."/>
            <person name="Rinaldi G."/>
            <person name="Brindley P.J."/>
            <person name="Yang H."/>
            <person name="Wang J."/>
            <person name="Wang J."/>
            <person name="Gasser R.B."/>
        </authorList>
    </citation>
    <scope>NUCLEOTIDE SEQUENCE</scope>
</reference>
<reference evidence="5" key="2">
    <citation type="journal article" date="2019" name="Gigascience">
        <title>High-quality Schistosoma haematobium genome achieved by single-molecule and long-range sequencing.</title>
        <authorList>
            <person name="Stroehlein A.J."/>
            <person name="Korhonen P.K."/>
            <person name="Chong T.M."/>
            <person name="Lim Y.L."/>
            <person name="Chan K.G."/>
            <person name="Webster B."/>
            <person name="Rollinson D."/>
            <person name="Brindley P.J."/>
            <person name="Gasser R.B."/>
            <person name="Young N.D."/>
        </authorList>
    </citation>
    <scope>NUCLEOTIDE SEQUENCE</scope>
</reference>
<evidence type="ECO:0000256" key="2">
    <source>
        <dbReference type="ARBA" id="ARBA00022614"/>
    </source>
</evidence>
<dbReference type="GO" id="GO:0005096">
    <property type="term" value="F:GTPase activator activity"/>
    <property type="evidence" value="ECO:0007669"/>
    <property type="project" value="UniProtKB-KW"/>
</dbReference>
<reference evidence="5" key="3">
    <citation type="submission" date="2021-06" db="EMBL/GenBank/DDBJ databases">
        <title>Chromosome-level genome assembly for S. haematobium.</title>
        <authorList>
            <person name="Stroehlein A.J."/>
        </authorList>
    </citation>
    <scope>NUCLEOTIDE SEQUENCE</scope>
</reference>
<dbReference type="PANTHER" id="PTHR24113:SF12">
    <property type="entry name" value="RAN GTPASE-ACTIVATING PROTEIN 1"/>
    <property type="match status" value="1"/>
</dbReference>
<dbReference type="InterPro" id="IPR001611">
    <property type="entry name" value="Leu-rich_rpt"/>
</dbReference>
<dbReference type="Proteomes" id="UP000471633">
    <property type="component" value="Unassembled WGS sequence"/>
</dbReference>
<feature type="compositionally biased region" description="Acidic residues" evidence="4">
    <location>
        <begin position="594"/>
        <end position="608"/>
    </location>
</feature>
<accession>A0A922LWF8</accession>
<dbReference type="RefSeq" id="XP_051074153.1">
    <property type="nucleotide sequence ID" value="XM_051218304.1"/>
</dbReference>
<dbReference type="GO" id="GO:0031267">
    <property type="term" value="F:small GTPase binding"/>
    <property type="evidence" value="ECO:0007669"/>
    <property type="project" value="TreeGrafter"/>
</dbReference>
<dbReference type="AlphaFoldDB" id="A0A922LWF8"/>
<keyword evidence="2" id="KW-0433">Leucine-rich repeat</keyword>
<dbReference type="InterPro" id="IPR027038">
    <property type="entry name" value="RanGap"/>
</dbReference>
<feature type="compositionally biased region" description="Polar residues" evidence="4">
    <location>
        <begin position="609"/>
        <end position="631"/>
    </location>
</feature>
<dbReference type="InterPro" id="IPR032675">
    <property type="entry name" value="LRR_dom_sf"/>
</dbReference>
<feature type="region of interest" description="Disordered" evidence="4">
    <location>
        <begin position="586"/>
        <end position="640"/>
    </location>
</feature>
<evidence type="ECO:0000256" key="3">
    <source>
        <dbReference type="ARBA" id="ARBA00022737"/>
    </source>
</evidence>
<evidence type="ECO:0000256" key="1">
    <source>
        <dbReference type="ARBA" id="ARBA00022468"/>
    </source>
</evidence>
<sequence length="640" mass="72442">QSQVESFSNSFCIIVMIRKGYFNRSKSVCSAPVEEQSGNNERTNSMIPKCVSKKSVKFPGECNLVTCVIDPVDPWLNRQCLSPAELISVYKFQCNLSSIQPLYSVISQLQSIDLRQSLERKHVFNLKGCQLNGGHIDMLEYVFKYVQFQYVNLENTNLDDESVESLYEILSYYETCTGLCLARNPNVTSTGWIPVAFLFREVPYMEWLDLRENNLGLTFVQILSSSLRIPRKDFKPKEFKKESFDKNCNRLSEKLSDKDTFKTSKNVSITESNLSSSKTLPFHSRGLHFGSTGINGQLLHILIPGIRLGCITDLRLPDNGITGSDAKFLVPLLRYSSHLKYLDLSRNLLGDLGCSTISQALASPCFSSEILNSDENQRGLIRLFLSENMITRSSMNKLATGLIRCTRLTTLQLSGNLNIGSSGLFDLKSSLISCPCLKRLGIAFCGIDHDGAACITEILLKTTSRFKIIDLTGNPIGIENCLALLNSSAYLDEKVRIIGLEFQPSSLMQYARQLSEKENNSLLHQSNNNSQVQSDGLTPDRDYQRLKHKNRRHSQISSSKHSIYRKTKFTSLPTIDYNHKPYSELNPKYLWGDSSDDEDKVNETDDNNESVITKTNRNYLSEQNYRQTSKNEWTKHHSIS</sequence>
<dbReference type="GO" id="GO:0006913">
    <property type="term" value="P:nucleocytoplasmic transport"/>
    <property type="evidence" value="ECO:0007669"/>
    <property type="project" value="TreeGrafter"/>
</dbReference>
<comment type="caution">
    <text evidence="5">The sequence shown here is derived from an EMBL/GenBank/DDBJ whole genome shotgun (WGS) entry which is preliminary data.</text>
</comment>
<dbReference type="EMBL" id="AMPZ03000001">
    <property type="protein sequence ID" value="KAH9595167.1"/>
    <property type="molecule type" value="Genomic_DNA"/>
</dbReference>
<gene>
    <name evidence="5" type="ORF">MS3_00009894</name>
</gene>
<keyword evidence="3" id="KW-0677">Repeat</keyword>
<evidence type="ECO:0000313" key="5">
    <source>
        <dbReference type="EMBL" id="KAH9595167.1"/>
    </source>
</evidence>
<dbReference type="GO" id="GO:0005634">
    <property type="term" value="C:nucleus"/>
    <property type="evidence" value="ECO:0007669"/>
    <property type="project" value="TreeGrafter"/>
</dbReference>
<dbReference type="SUPFAM" id="SSF52047">
    <property type="entry name" value="RNI-like"/>
    <property type="match status" value="1"/>
</dbReference>
<reference evidence="5" key="4">
    <citation type="journal article" date="2022" name="PLoS Pathog.">
        <title>Chromosome-level genome of Schistosoma haematobium underpins genome-wide explorations of molecular variation.</title>
        <authorList>
            <person name="Stroehlein A.J."/>
            <person name="Korhonen P.K."/>
            <person name="Lee V.V."/>
            <person name="Ralph S.A."/>
            <person name="Mentink-Kane M."/>
            <person name="You H."/>
            <person name="McManus D.P."/>
            <person name="Tchuente L.T."/>
            <person name="Stothard J.R."/>
            <person name="Kaur P."/>
            <person name="Dudchenko O."/>
            <person name="Aiden E.L."/>
            <person name="Yang B."/>
            <person name="Yang H."/>
            <person name="Emery A.M."/>
            <person name="Webster B.L."/>
            <person name="Brindley P.J."/>
            <person name="Rollinson D."/>
            <person name="Chang B.C.H."/>
            <person name="Gasser R.B."/>
            <person name="Young N.D."/>
        </authorList>
    </citation>
    <scope>NUCLEOTIDE SEQUENCE</scope>
</reference>
<evidence type="ECO:0000313" key="6">
    <source>
        <dbReference type="Proteomes" id="UP000471633"/>
    </source>
</evidence>
<protein>
    <recommendedName>
        <fullName evidence="7">Protein phosphatase 1 regulatory subunit 37</fullName>
    </recommendedName>
</protein>